<organism evidence="1">
    <name type="scientific">Helianthus annuus</name>
    <name type="common">Common sunflower</name>
    <dbReference type="NCBI Taxonomy" id="4232"/>
    <lineage>
        <taxon>Eukaryota</taxon>
        <taxon>Viridiplantae</taxon>
        <taxon>Streptophyta</taxon>
        <taxon>Embryophyta</taxon>
        <taxon>Tracheophyta</taxon>
        <taxon>Spermatophyta</taxon>
        <taxon>Magnoliopsida</taxon>
        <taxon>eudicotyledons</taxon>
        <taxon>Gunneridae</taxon>
        <taxon>Pentapetalae</taxon>
        <taxon>asterids</taxon>
        <taxon>campanulids</taxon>
        <taxon>Asterales</taxon>
        <taxon>Asteraceae</taxon>
        <taxon>Asteroideae</taxon>
        <taxon>Heliantheae alliance</taxon>
        <taxon>Heliantheae</taxon>
        <taxon>Helianthus</taxon>
    </lineage>
</organism>
<protein>
    <submittedName>
        <fullName evidence="1">Uncharacterized protein</fullName>
    </submittedName>
</protein>
<sequence>MITSPILRQIKPNPILSCALHKFLHHNSPHLDGDLIFCEALLFIDLNIFNHLHFVVYRFISLGLVVWDAGVVMGRNAWNRETSLMILYIRFM</sequence>
<name>A0A1Y3BUM7_HELAN</name>
<dbReference type="InParanoid" id="A0A1Y3BUM7"/>
<accession>A0A1Y3BUM7</accession>
<gene>
    <name evidence="1" type="ORF">HannXRQ_Chr00c0036g0571231</name>
</gene>
<dbReference type="EMBL" id="KZ113360">
    <property type="protein sequence ID" value="OTF84670.1"/>
    <property type="molecule type" value="Genomic_DNA"/>
</dbReference>
<reference evidence="1" key="1">
    <citation type="submission" date="2017-02" db="EMBL/GenBank/DDBJ databases">
        <title>Sunflower complete genome.</title>
        <authorList>
            <person name="Langlade N."/>
            <person name="Munos S."/>
        </authorList>
    </citation>
    <scope>NUCLEOTIDE SEQUENCE [LARGE SCALE GENOMIC DNA]</scope>
    <source>
        <tissue evidence="1">Leaves</tissue>
    </source>
</reference>
<proteinExistence type="predicted"/>
<evidence type="ECO:0000313" key="1">
    <source>
        <dbReference type="EMBL" id="OTF84670.1"/>
    </source>
</evidence>
<dbReference type="AlphaFoldDB" id="A0A1Y3BUM7"/>